<protein>
    <submittedName>
        <fullName evidence="2">ORF36</fullName>
    </submittedName>
</protein>
<evidence type="ECO:0000256" key="1">
    <source>
        <dbReference type="SAM" id="Phobius"/>
    </source>
</evidence>
<keyword evidence="1" id="KW-0472">Membrane</keyword>
<dbReference type="GeneID" id="5179470"/>
<dbReference type="Proteomes" id="UP000120576">
    <property type="component" value="Genome"/>
</dbReference>
<dbReference type="SUPFAM" id="SSF48726">
    <property type="entry name" value="Immunoglobulin"/>
    <property type="match status" value="1"/>
</dbReference>
<dbReference type="RefSeq" id="YP_656544.1">
    <property type="nucleotide sequence ID" value="NC_008210.1"/>
</dbReference>
<sequence length="297" mass="34136">MLFVFIFGHLLATALCGTYISHIEEYWPQKDLHVTKVYINTHLVVEYRVSQGQQILNHYLQLGDEESGNTFVYQIYKQVVAVSLKYTTENSVVSPQIVHVMHECRCIAGQNCTATFTNVVMDRHVTYGGYDQEKKSAVMLPSCEYWRTQTLNSDEFDQEKHNYRLEVTEDYSLSERAQHTCTVGSFFPASHALRWIHSHPDSESYKGAVIPNGDGTYHTSLVLFVPRTHPGYATCTFASPDYLHEESVVHYLALGPQSRVRKCAGYVDWAIVLALFSAFLTMIIMYHWTRHTMRRMA</sequence>
<name>Q14W70_9VIRU</name>
<feature type="transmembrane region" description="Helical" evidence="1">
    <location>
        <begin position="266"/>
        <end position="288"/>
    </location>
</feature>
<evidence type="ECO:0000313" key="2">
    <source>
        <dbReference type="EMBL" id="ABG25651.1"/>
    </source>
</evidence>
<dbReference type="KEGG" id="vg:5179470"/>
<proteinExistence type="predicted"/>
<evidence type="ECO:0000313" key="3">
    <source>
        <dbReference type="Proteomes" id="UP000120576"/>
    </source>
</evidence>
<dbReference type="InterPro" id="IPR013783">
    <property type="entry name" value="Ig-like_fold"/>
</dbReference>
<dbReference type="EMBL" id="DQ665652">
    <property type="protein sequence ID" value="ABG25651.1"/>
    <property type="molecule type" value="Genomic_DNA"/>
</dbReference>
<accession>Q14W70</accession>
<keyword evidence="1" id="KW-1133">Transmembrane helix</keyword>
<keyword evidence="3" id="KW-1185">Reference proteome</keyword>
<dbReference type="InterPro" id="IPR036179">
    <property type="entry name" value="Ig-like_dom_sf"/>
</dbReference>
<keyword evidence="1" id="KW-0812">Transmembrane</keyword>
<dbReference type="Gene3D" id="2.60.40.10">
    <property type="entry name" value="Immunoglobulins"/>
    <property type="match status" value="1"/>
</dbReference>
<reference evidence="2 3" key="1">
    <citation type="journal article" date="2006" name="J. Gen. Virol.">
        <title>Genome sequences of two frog herpesviruses.</title>
        <authorList>
            <person name="Davison A.J."/>
            <person name="Cunningham C."/>
            <person name="Sauerbier W."/>
            <person name="McKinnell R.G."/>
        </authorList>
    </citation>
    <scope>NUCLEOTIDE SEQUENCE [LARGE SCALE GENOMIC DNA]</scope>
    <source>
        <strain evidence="2">ATCC VR-568</strain>
    </source>
</reference>
<organism evidence="2 3">
    <name type="scientific">Ranid herpesvirus 2</name>
    <dbReference type="NCBI Taxonomy" id="389214"/>
    <lineage>
        <taxon>Viruses</taxon>
        <taxon>Duplodnaviria</taxon>
        <taxon>Heunggongvirae</taxon>
        <taxon>Peploviricota</taxon>
        <taxon>Herviviricetes</taxon>
        <taxon>Herpesvirales</taxon>
        <taxon>Alloherpesviridae</taxon>
        <taxon>Batravirus</taxon>
        <taxon>Batravirus ranidallo2</taxon>
    </lineage>
</organism>